<dbReference type="OrthoDB" id="1747743at2759"/>
<reference evidence="1" key="1">
    <citation type="submission" date="2020-09" db="EMBL/GenBank/DDBJ databases">
        <title>Genome-Enabled Discovery of Anthraquinone Biosynthesis in Senna tora.</title>
        <authorList>
            <person name="Kang S.-H."/>
            <person name="Pandey R.P."/>
            <person name="Lee C.-M."/>
            <person name="Sim J.-S."/>
            <person name="Jeong J.-T."/>
            <person name="Choi B.-S."/>
            <person name="Jung M."/>
            <person name="Ginzburg D."/>
            <person name="Zhao K."/>
            <person name="Won S.Y."/>
            <person name="Oh T.-J."/>
            <person name="Yu Y."/>
            <person name="Kim N.-H."/>
            <person name="Lee O.R."/>
            <person name="Lee T.-H."/>
            <person name="Bashyal P."/>
            <person name="Kim T.-S."/>
            <person name="Lee W.-H."/>
            <person name="Kawkins C."/>
            <person name="Kim C.-K."/>
            <person name="Kim J.S."/>
            <person name="Ahn B.O."/>
            <person name="Rhee S.Y."/>
            <person name="Sohng J.K."/>
        </authorList>
    </citation>
    <scope>NUCLEOTIDE SEQUENCE</scope>
    <source>
        <tissue evidence="1">Leaf</tissue>
    </source>
</reference>
<comment type="caution">
    <text evidence="1">The sequence shown here is derived from an EMBL/GenBank/DDBJ whole genome shotgun (WGS) entry which is preliminary data.</text>
</comment>
<name>A0A834WDG0_9FABA</name>
<proteinExistence type="predicted"/>
<evidence type="ECO:0000313" key="1">
    <source>
        <dbReference type="EMBL" id="KAF7815181.1"/>
    </source>
</evidence>
<dbReference type="EMBL" id="JAAIUW010000009">
    <property type="protein sequence ID" value="KAF7815181.1"/>
    <property type="molecule type" value="Genomic_DNA"/>
</dbReference>
<organism evidence="1 2">
    <name type="scientific">Senna tora</name>
    <dbReference type="NCBI Taxonomy" id="362788"/>
    <lineage>
        <taxon>Eukaryota</taxon>
        <taxon>Viridiplantae</taxon>
        <taxon>Streptophyta</taxon>
        <taxon>Embryophyta</taxon>
        <taxon>Tracheophyta</taxon>
        <taxon>Spermatophyta</taxon>
        <taxon>Magnoliopsida</taxon>
        <taxon>eudicotyledons</taxon>
        <taxon>Gunneridae</taxon>
        <taxon>Pentapetalae</taxon>
        <taxon>rosids</taxon>
        <taxon>fabids</taxon>
        <taxon>Fabales</taxon>
        <taxon>Fabaceae</taxon>
        <taxon>Caesalpinioideae</taxon>
        <taxon>Cassia clade</taxon>
        <taxon>Senna</taxon>
    </lineage>
</organism>
<sequence length="45" mass="5085">MNESGDLKVTKQVLISFPIGKYKDEVLCDVVPMQASHLLIGRPWQ</sequence>
<dbReference type="AlphaFoldDB" id="A0A834WDG0"/>
<dbReference type="PANTHER" id="PTHR35046:SF9">
    <property type="entry name" value="RNA-DIRECTED DNA POLYMERASE"/>
    <property type="match status" value="1"/>
</dbReference>
<gene>
    <name evidence="1" type="ORF">G2W53_029150</name>
</gene>
<protein>
    <submittedName>
        <fullName evidence="1">Uncharacterized protein</fullName>
    </submittedName>
</protein>
<keyword evidence="2" id="KW-1185">Reference proteome</keyword>
<dbReference type="Proteomes" id="UP000634136">
    <property type="component" value="Unassembled WGS sequence"/>
</dbReference>
<evidence type="ECO:0000313" key="2">
    <source>
        <dbReference type="Proteomes" id="UP000634136"/>
    </source>
</evidence>
<accession>A0A834WDG0</accession>
<dbReference type="PANTHER" id="PTHR35046">
    <property type="entry name" value="ZINC KNUCKLE (CCHC-TYPE) FAMILY PROTEIN"/>
    <property type="match status" value="1"/>
</dbReference>